<evidence type="ECO:0000256" key="3">
    <source>
        <dbReference type="ARBA" id="ARBA00022490"/>
    </source>
</evidence>
<dbReference type="Gene3D" id="3.40.50.300">
    <property type="entry name" value="P-loop containing nucleotide triphosphate hydrolases"/>
    <property type="match status" value="1"/>
</dbReference>
<evidence type="ECO:0000256" key="4">
    <source>
        <dbReference type="ARBA" id="ARBA00022741"/>
    </source>
</evidence>
<dbReference type="InterPro" id="IPR009001">
    <property type="entry name" value="Transl_elong_EF1A/Init_IF2_C"/>
</dbReference>
<dbReference type="PROSITE" id="PS51722">
    <property type="entry name" value="G_TR_2"/>
    <property type="match status" value="1"/>
</dbReference>
<dbReference type="Pfam" id="PF03144">
    <property type="entry name" value="GTP_EFTU_D2"/>
    <property type="match status" value="1"/>
</dbReference>
<dbReference type="GO" id="GO:0005525">
    <property type="term" value="F:GTP binding"/>
    <property type="evidence" value="ECO:0007669"/>
    <property type="project" value="UniProtKB-KW"/>
</dbReference>
<reference evidence="13" key="1">
    <citation type="submission" date="2014-08" db="EMBL/GenBank/DDBJ databases">
        <authorList>
            <person name="Sharma Rahul"/>
            <person name="Thines Marco"/>
        </authorList>
    </citation>
    <scope>NUCLEOTIDE SEQUENCE</scope>
</reference>
<dbReference type="GO" id="GO:1990533">
    <property type="term" value="C:Dom34-Hbs1 complex"/>
    <property type="evidence" value="ECO:0007669"/>
    <property type="project" value="UniProtKB-ARBA"/>
</dbReference>
<evidence type="ECO:0000256" key="5">
    <source>
        <dbReference type="ARBA" id="ARBA00022801"/>
    </source>
</evidence>
<dbReference type="CDD" id="cd01883">
    <property type="entry name" value="EF1_alpha"/>
    <property type="match status" value="1"/>
</dbReference>
<keyword evidence="5" id="KW-0378">Hydrolase</keyword>
<dbReference type="GO" id="GO:0005829">
    <property type="term" value="C:cytosol"/>
    <property type="evidence" value="ECO:0007669"/>
    <property type="project" value="GOC"/>
</dbReference>
<dbReference type="InterPro" id="IPR009000">
    <property type="entry name" value="Transl_B-barrel_sf"/>
</dbReference>
<feature type="region of interest" description="Disordered" evidence="11">
    <location>
        <begin position="1"/>
        <end position="56"/>
    </location>
</feature>
<comment type="subcellular location">
    <subcellularLocation>
        <location evidence="1">Cytoplasm</location>
    </subcellularLocation>
</comment>
<dbReference type="PANTHER" id="PTHR23115">
    <property type="entry name" value="TRANSLATION FACTOR"/>
    <property type="match status" value="1"/>
</dbReference>
<feature type="compositionally biased region" description="Polar residues" evidence="11">
    <location>
        <begin position="22"/>
        <end position="31"/>
    </location>
</feature>
<dbReference type="PRINTS" id="PR00315">
    <property type="entry name" value="ELONGATNFCT"/>
</dbReference>
<protein>
    <recommendedName>
        <fullName evidence="10">Elongation factor 1 alpha-like protein</fullName>
    </recommendedName>
</protein>
<dbReference type="CDD" id="cd04093">
    <property type="entry name" value="HBS1_C_III"/>
    <property type="match status" value="1"/>
</dbReference>
<feature type="domain" description="Tr-type G" evidence="12">
    <location>
        <begin position="77"/>
        <end position="301"/>
    </location>
</feature>
<dbReference type="SUPFAM" id="SSF50465">
    <property type="entry name" value="EF-Tu/eEF-1alpha/eIF2-gamma C-terminal domain"/>
    <property type="match status" value="1"/>
</dbReference>
<dbReference type="CDD" id="cd16267">
    <property type="entry name" value="HBS1-like_II"/>
    <property type="match status" value="1"/>
</dbReference>
<dbReference type="InterPro" id="IPR000795">
    <property type="entry name" value="T_Tr_GTP-bd_dom"/>
</dbReference>
<dbReference type="Pfam" id="PF22594">
    <property type="entry name" value="GTP-eEF1A_C"/>
    <property type="match status" value="1"/>
</dbReference>
<dbReference type="GO" id="GO:0002184">
    <property type="term" value="P:cytoplasmic translational termination"/>
    <property type="evidence" value="ECO:0007669"/>
    <property type="project" value="UniProtKB-ARBA"/>
</dbReference>
<evidence type="ECO:0000256" key="6">
    <source>
        <dbReference type="ARBA" id="ARBA00022917"/>
    </source>
</evidence>
<dbReference type="InterPro" id="IPR054696">
    <property type="entry name" value="GTP-eEF1A_C"/>
</dbReference>
<dbReference type="InterPro" id="IPR004161">
    <property type="entry name" value="EFTu-like_2"/>
</dbReference>
<name>A0A0F7SEC6_PHARH</name>
<dbReference type="Gene3D" id="2.40.30.10">
    <property type="entry name" value="Translation factors"/>
    <property type="match status" value="2"/>
</dbReference>
<evidence type="ECO:0000256" key="11">
    <source>
        <dbReference type="SAM" id="MobiDB-lite"/>
    </source>
</evidence>
<dbReference type="SUPFAM" id="SSF50447">
    <property type="entry name" value="Translation proteins"/>
    <property type="match status" value="1"/>
</dbReference>
<comment type="catalytic activity">
    <reaction evidence="8">
        <text>GTP + H2O = GDP + phosphate + H(+)</text>
        <dbReference type="Rhea" id="RHEA:19669"/>
        <dbReference type="ChEBI" id="CHEBI:15377"/>
        <dbReference type="ChEBI" id="CHEBI:15378"/>
        <dbReference type="ChEBI" id="CHEBI:37565"/>
        <dbReference type="ChEBI" id="CHEBI:43474"/>
        <dbReference type="ChEBI" id="CHEBI:58189"/>
    </reaction>
    <physiologicalReaction direction="left-to-right" evidence="8">
        <dbReference type="Rhea" id="RHEA:19670"/>
    </physiologicalReaction>
</comment>
<dbReference type="FunFam" id="2.40.30.10:FF:000070">
    <property type="entry name" value="Translation elongation factor EF-1 subunit"/>
    <property type="match status" value="1"/>
</dbReference>
<evidence type="ECO:0000313" key="13">
    <source>
        <dbReference type="EMBL" id="CDZ96596.1"/>
    </source>
</evidence>
<organism evidence="13">
    <name type="scientific">Phaffia rhodozyma</name>
    <name type="common">Yeast</name>
    <name type="synonym">Xanthophyllomyces dendrorhous</name>
    <dbReference type="NCBI Taxonomy" id="264483"/>
    <lineage>
        <taxon>Eukaryota</taxon>
        <taxon>Fungi</taxon>
        <taxon>Dikarya</taxon>
        <taxon>Basidiomycota</taxon>
        <taxon>Agaricomycotina</taxon>
        <taxon>Tremellomycetes</taxon>
        <taxon>Cystofilobasidiales</taxon>
        <taxon>Mrakiaceae</taxon>
        <taxon>Phaffia</taxon>
    </lineage>
</organism>
<dbReference type="EMBL" id="LN483144">
    <property type="protein sequence ID" value="CDZ96596.1"/>
    <property type="molecule type" value="Genomic_DNA"/>
</dbReference>
<dbReference type="InterPro" id="IPR027417">
    <property type="entry name" value="P-loop_NTPase"/>
</dbReference>
<evidence type="ECO:0000256" key="2">
    <source>
        <dbReference type="ARBA" id="ARBA00007249"/>
    </source>
</evidence>
<keyword evidence="7" id="KW-0342">GTP-binding</keyword>
<comment type="similarity">
    <text evidence="2">Belongs to the TRAFAC class translation factor GTPase superfamily. Classic translation factor GTPase family. EF-Tu/EF-1A subfamily.</text>
</comment>
<dbReference type="AlphaFoldDB" id="A0A0F7SEC6"/>
<keyword evidence="4" id="KW-0547">Nucleotide-binding</keyword>
<evidence type="ECO:0000256" key="1">
    <source>
        <dbReference type="ARBA" id="ARBA00004496"/>
    </source>
</evidence>
<keyword evidence="6" id="KW-0648">Protein biosynthesis</keyword>
<evidence type="ECO:0000259" key="12">
    <source>
        <dbReference type="PROSITE" id="PS51722"/>
    </source>
</evidence>
<dbReference type="FunFam" id="2.40.30.10:FF:000020">
    <property type="entry name" value="Translation elongation factor EF-1"/>
    <property type="match status" value="1"/>
</dbReference>
<dbReference type="FunFam" id="3.40.50.300:FF:000204">
    <property type="entry name" value="Translation elongation factor Tu"/>
    <property type="match status" value="1"/>
</dbReference>
<proteinExistence type="inferred from homology"/>
<evidence type="ECO:0000256" key="7">
    <source>
        <dbReference type="ARBA" id="ARBA00023134"/>
    </source>
</evidence>
<evidence type="ECO:0000256" key="9">
    <source>
        <dbReference type="ARBA" id="ARBA00063537"/>
    </source>
</evidence>
<dbReference type="SUPFAM" id="SSF52540">
    <property type="entry name" value="P-loop containing nucleoside triphosphate hydrolases"/>
    <property type="match status" value="1"/>
</dbReference>
<comment type="subunit">
    <text evidence="9">Component of the Dom34-Hbs1 complex, also named Pelota-HBS1L complex, composed of dom34 and hbs1.</text>
</comment>
<dbReference type="Pfam" id="PF00009">
    <property type="entry name" value="GTP_EFTU"/>
    <property type="match status" value="1"/>
</dbReference>
<dbReference type="GO" id="GO:0003924">
    <property type="term" value="F:GTPase activity"/>
    <property type="evidence" value="ECO:0007669"/>
    <property type="project" value="InterPro"/>
</dbReference>
<evidence type="ECO:0000256" key="8">
    <source>
        <dbReference type="ARBA" id="ARBA00049117"/>
    </source>
</evidence>
<sequence length="515" mass="55449">MLILSAPTPAPKSKQPKGPSAIKSTSAVKTTSMEDDMAGMNLEDTKKEEAQPAPLPKTLLERTAIIGEVKKKEADGKGALSLVVVGHVDAGKSTLMGRLLYELGVLSEKEKIANERGSEKMGKSSFQYAWALDGTVEERERGVTMDIAQDHFTTPNRHFTLLDAPGHRDFIPNMISGASQADAAMLVVDASTGEFESGFGVGGQTREHALLVRSLGVQNVIVVVNKLDTVEWSVDRFDDIEDQMKPFLVQSGFLPGKTTFVPVGAMQGINLAEVGDRAEVMPWYKGPTLVDRLDALEVPLRALEAPLRIPLSNVFKGQTSSGVGVAGRVCSGVVQVGERLRILPGDESGIVRSIEVDEENVPWAVAGTNVTIFLASIDPIHLSIGSVLCPQAQLVPQVTSFVAQIILFDIEYPITSGTLVELFHHSANLPASVSKLVATLDRSTGKVIKEKPRVLTRNTSARVEISLRSPNEHSSDRRQPTVSLEPFSVNKEMGRILLRRGGETVGAGVVVEILA</sequence>
<keyword evidence="3" id="KW-0963">Cytoplasm</keyword>
<dbReference type="InterPro" id="IPR050100">
    <property type="entry name" value="TRAFAC_GTPase_members"/>
</dbReference>
<evidence type="ECO:0000256" key="10">
    <source>
        <dbReference type="ARBA" id="ARBA00074866"/>
    </source>
</evidence>
<accession>A0A0F7SEC6</accession>